<feature type="region of interest" description="Disordered" evidence="1">
    <location>
        <begin position="482"/>
        <end position="548"/>
    </location>
</feature>
<gene>
    <name evidence="2" type="ORF">SK571_36040</name>
</gene>
<dbReference type="InterPro" id="IPR021145">
    <property type="entry name" value="Portal_protein_SPP1_Gp6-like"/>
</dbReference>
<protein>
    <submittedName>
        <fullName evidence="2">Phage portal protein</fullName>
    </submittedName>
</protein>
<reference evidence="2 3" key="2">
    <citation type="submission" date="2023-11" db="EMBL/GenBank/DDBJ databases">
        <authorList>
            <person name="Lara A.C."/>
            <person name="Chronakova A."/>
        </authorList>
    </citation>
    <scope>NUCLEOTIDE SEQUENCE [LARGE SCALE GENOMIC DNA]</scope>
    <source>
        <strain evidence="2 3">BCCO 10_0798</strain>
    </source>
</reference>
<comment type="caution">
    <text evidence="2">The sequence shown here is derived from an EMBL/GenBank/DDBJ whole genome shotgun (WGS) entry which is preliminary data.</text>
</comment>
<evidence type="ECO:0000313" key="3">
    <source>
        <dbReference type="Proteomes" id="UP001271792"/>
    </source>
</evidence>
<dbReference type="Proteomes" id="UP001271792">
    <property type="component" value="Unassembled WGS sequence"/>
</dbReference>
<dbReference type="RefSeq" id="WP_319988579.1">
    <property type="nucleotide sequence ID" value="NZ_JAXAVV010000023.1"/>
</dbReference>
<dbReference type="EMBL" id="JAXAVV010000023">
    <property type="protein sequence ID" value="MDX8054811.1"/>
    <property type="molecule type" value="Genomic_DNA"/>
</dbReference>
<organism evidence="2 3">
    <name type="scientific">Lentzea kristufekii</name>
    <dbReference type="NCBI Taxonomy" id="3095430"/>
    <lineage>
        <taxon>Bacteria</taxon>
        <taxon>Bacillati</taxon>
        <taxon>Actinomycetota</taxon>
        <taxon>Actinomycetes</taxon>
        <taxon>Pseudonocardiales</taxon>
        <taxon>Pseudonocardiaceae</taxon>
        <taxon>Lentzea</taxon>
    </lineage>
</organism>
<keyword evidence="3" id="KW-1185">Reference proteome</keyword>
<accession>A0ABU4U487</accession>
<reference evidence="2 3" key="1">
    <citation type="submission" date="2023-11" db="EMBL/GenBank/DDBJ databases">
        <title>Lentzea sokolovensis, sp. nov., Lentzea kristufkii, sp. nov., and Lentzea miocenensis, sp. nov., rare actinobacteria from Sokolov Coal Basin, Miocene lacustrine sediment, Czech Republic.</title>
        <authorList>
            <person name="Lara A."/>
            <person name="Kotroba L."/>
            <person name="Nouioui I."/>
            <person name="Neumann-Schaal M."/>
            <person name="Mast Y."/>
            <person name="Chronakova A."/>
        </authorList>
    </citation>
    <scope>NUCLEOTIDE SEQUENCE [LARGE SCALE GENOMIC DNA]</scope>
    <source>
        <strain evidence="2 3">BCCO 10_0798</strain>
    </source>
</reference>
<sequence length="548" mass="60718">MAAKSLPSGQRLSKNCAGRAARTNVKIKAVVELITTFPELSPQQWVTRLARLHNAQLPELELLDAYYEGEQPLSYMHPELLRRLDSRLRSVVINWPQLIVDSLDERLDVTGFRLGGEAAADRELWHIWQANRLDLHSEQAHVDALALGRSYAIVGSNERDRSTPLITVESPLEVHVDLDPRTREVRAALKRQYEEDGDGYTEAYATLYLPNETVWYSSDNGGGTWSEINRDEHGMGTVPVVPIINRPRIRRRRTAPPRLGRSELISVLPLSDAACKIATDMMISAEYHAMPRRYALGFDKDDFVDANGRPLSPWESVAGVLWASPKSPKDDGVSVGQFPEANLSNFHDTLNTLARVVSSLSGLPPHYLGYATENPASADGIRSSESRHIKRAERRQRTFGDSWEQVMRIVLMIRDGRIPTEALRMEAQWADAATPTFAAQADAAVKLYSADRLLPRRFARRSLGYSDTDIRDMEAEDAEAYSRVAGGDQAAEFGPKPIPAPRRPEPAEPSIPSPRRPAGQLGGEVLPPPAVQFLAPQPAIGPSGGDAR</sequence>
<name>A0ABU4U487_9PSEU</name>
<dbReference type="Pfam" id="PF05133">
    <property type="entry name" value="SPP1_portal"/>
    <property type="match status" value="1"/>
</dbReference>
<feature type="compositionally biased region" description="Pro residues" evidence="1">
    <location>
        <begin position="496"/>
        <end position="515"/>
    </location>
</feature>
<evidence type="ECO:0000313" key="2">
    <source>
        <dbReference type="EMBL" id="MDX8054811.1"/>
    </source>
</evidence>
<proteinExistence type="predicted"/>
<evidence type="ECO:0000256" key="1">
    <source>
        <dbReference type="SAM" id="MobiDB-lite"/>
    </source>
</evidence>